<name>A0A4V4HDJ8_DENBC</name>
<proteinExistence type="predicted"/>
<reference evidence="2 3" key="1">
    <citation type="journal article" date="2019" name="Nat. Ecol. Evol.">
        <title>Megaphylogeny resolves global patterns of mushroom evolution.</title>
        <authorList>
            <person name="Varga T."/>
            <person name="Krizsan K."/>
            <person name="Foldi C."/>
            <person name="Dima B."/>
            <person name="Sanchez-Garcia M."/>
            <person name="Sanchez-Ramirez S."/>
            <person name="Szollosi G.J."/>
            <person name="Szarkandi J.G."/>
            <person name="Papp V."/>
            <person name="Albert L."/>
            <person name="Andreopoulos W."/>
            <person name="Angelini C."/>
            <person name="Antonin V."/>
            <person name="Barry K.W."/>
            <person name="Bougher N.L."/>
            <person name="Buchanan P."/>
            <person name="Buyck B."/>
            <person name="Bense V."/>
            <person name="Catcheside P."/>
            <person name="Chovatia M."/>
            <person name="Cooper J."/>
            <person name="Damon W."/>
            <person name="Desjardin D."/>
            <person name="Finy P."/>
            <person name="Geml J."/>
            <person name="Haridas S."/>
            <person name="Hughes K."/>
            <person name="Justo A."/>
            <person name="Karasinski D."/>
            <person name="Kautmanova I."/>
            <person name="Kiss B."/>
            <person name="Kocsube S."/>
            <person name="Kotiranta H."/>
            <person name="LaButti K.M."/>
            <person name="Lechner B.E."/>
            <person name="Liimatainen K."/>
            <person name="Lipzen A."/>
            <person name="Lukacs Z."/>
            <person name="Mihaltcheva S."/>
            <person name="Morgado L.N."/>
            <person name="Niskanen T."/>
            <person name="Noordeloos M.E."/>
            <person name="Ohm R.A."/>
            <person name="Ortiz-Santana B."/>
            <person name="Ovrebo C."/>
            <person name="Racz N."/>
            <person name="Riley R."/>
            <person name="Savchenko A."/>
            <person name="Shiryaev A."/>
            <person name="Soop K."/>
            <person name="Spirin V."/>
            <person name="Szebenyi C."/>
            <person name="Tomsovsky M."/>
            <person name="Tulloss R.E."/>
            <person name="Uehling J."/>
            <person name="Grigoriev I.V."/>
            <person name="Vagvolgyi C."/>
            <person name="Papp T."/>
            <person name="Martin F.M."/>
            <person name="Miettinen O."/>
            <person name="Hibbett D.S."/>
            <person name="Nagy L.G."/>
        </authorList>
    </citation>
    <scope>NUCLEOTIDE SEQUENCE [LARGE SCALE GENOMIC DNA]</scope>
    <source>
        <strain evidence="2 3">CBS 962.96</strain>
    </source>
</reference>
<keyword evidence="3" id="KW-1185">Reference proteome</keyword>
<gene>
    <name evidence="2" type="ORF">K435DRAFT_782410</name>
</gene>
<dbReference type="AlphaFoldDB" id="A0A4V4HDJ8"/>
<organism evidence="2 3">
    <name type="scientific">Dendrothele bispora (strain CBS 962.96)</name>
    <dbReference type="NCBI Taxonomy" id="1314807"/>
    <lineage>
        <taxon>Eukaryota</taxon>
        <taxon>Fungi</taxon>
        <taxon>Dikarya</taxon>
        <taxon>Basidiomycota</taxon>
        <taxon>Agaricomycotina</taxon>
        <taxon>Agaricomycetes</taxon>
        <taxon>Agaricomycetidae</taxon>
        <taxon>Agaricales</taxon>
        <taxon>Agaricales incertae sedis</taxon>
        <taxon>Dendrothele</taxon>
    </lineage>
</organism>
<dbReference type="Proteomes" id="UP000297245">
    <property type="component" value="Unassembled WGS sequence"/>
</dbReference>
<feature type="signal peptide" evidence="1">
    <location>
        <begin position="1"/>
        <end position="18"/>
    </location>
</feature>
<accession>A0A4V4HDJ8</accession>
<evidence type="ECO:0000313" key="3">
    <source>
        <dbReference type="Proteomes" id="UP000297245"/>
    </source>
</evidence>
<sequence>MTQGILFVIVVMIYAVLQVLPAADHLASHEVRLLAYFPSSKRMCPNSPGSAKAS</sequence>
<dbReference type="EMBL" id="ML179445">
    <property type="protein sequence ID" value="THU87555.1"/>
    <property type="molecule type" value="Genomic_DNA"/>
</dbReference>
<evidence type="ECO:0000256" key="1">
    <source>
        <dbReference type="SAM" id="SignalP"/>
    </source>
</evidence>
<evidence type="ECO:0000313" key="2">
    <source>
        <dbReference type="EMBL" id="THU87555.1"/>
    </source>
</evidence>
<protein>
    <submittedName>
        <fullName evidence="2">Uncharacterized protein</fullName>
    </submittedName>
</protein>
<feature type="chain" id="PRO_5020958181" evidence="1">
    <location>
        <begin position="19"/>
        <end position="54"/>
    </location>
</feature>
<keyword evidence="1" id="KW-0732">Signal</keyword>